<dbReference type="AlphaFoldDB" id="A0A1U7NQ93"/>
<evidence type="ECO:0000313" key="4">
    <source>
        <dbReference type="Proteomes" id="UP000186705"/>
    </source>
</evidence>
<name>A0A1U7NQ93_9FIRM</name>
<dbReference type="Pfam" id="PF01590">
    <property type="entry name" value="GAF"/>
    <property type="match status" value="1"/>
</dbReference>
<comment type="caution">
    <text evidence="3">The sequence shown here is derived from an EMBL/GenBank/DDBJ whole genome shotgun (WGS) entry which is preliminary data.</text>
</comment>
<dbReference type="InterPro" id="IPR051330">
    <property type="entry name" value="Phosphatase_reg/MetRdx"/>
</dbReference>
<dbReference type="PANTHER" id="PTHR21021:SF15">
    <property type="entry name" value="FREE METHIONINE-R-SULFOXIDE REDUCTASE"/>
    <property type="match status" value="1"/>
</dbReference>
<protein>
    <recommendedName>
        <fullName evidence="2">GAF domain-containing protein</fullName>
    </recommendedName>
</protein>
<dbReference type="Gene3D" id="3.30.450.40">
    <property type="match status" value="1"/>
</dbReference>
<comment type="similarity">
    <text evidence="1">Belongs to the free Met sulfoxide reductase family.</text>
</comment>
<reference evidence="3 4" key="1">
    <citation type="submission" date="2016-11" db="EMBL/GenBank/DDBJ databases">
        <title>Description of two novel members of the family Erysipelotrichaceae: Ileibacterium lipovorans gen. nov., sp. nov. and Dubosiella newyorkensis, gen. nov., sp. nov.</title>
        <authorList>
            <person name="Cox L.M."/>
            <person name="Sohn J."/>
            <person name="Tyrrell K.L."/>
            <person name="Citron D.M."/>
            <person name="Lawson P.A."/>
            <person name="Patel N.B."/>
            <person name="Iizumi T."/>
            <person name="Perez-Perez G.I."/>
            <person name="Goldstein E.J."/>
            <person name="Blaser M.J."/>
        </authorList>
    </citation>
    <scope>NUCLEOTIDE SEQUENCE [LARGE SCALE GENOMIC DNA]</scope>
    <source>
        <strain evidence="3 4">NYU-BL-A4</strain>
    </source>
</reference>
<feature type="domain" description="GAF" evidence="2">
    <location>
        <begin position="58"/>
        <end position="148"/>
    </location>
</feature>
<organism evidence="3 4">
    <name type="scientific">Dubosiella newyorkensis</name>
    <dbReference type="NCBI Taxonomy" id="1862672"/>
    <lineage>
        <taxon>Bacteria</taxon>
        <taxon>Bacillati</taxon>
        <taxon>Bacillota</taxon>
        <taxon>Erysipelotrichia</taxon>
        <taxon>Erysipelotrichales</taxon>
        <taxon>Erysipelotrichaceae</taxon>
        <taxon>Dubosiella</taxon>
    </lineage>
</organism>
<accession>A0A1U7NQ93</accession>
<keyword evidence="4" id="KW-1185">Reference proteome</keyword>
<evidence type="ECO:0000256" key="1">
    <source>
        <dbReference type="ARBA" id="ARBA00038454"/>
    </source>
</evidence>
<proteinExistence type="inferred from homology"/>
<dbReference type="PANTHER" id="PTHR21021">
    <property type="entry name" value="GAF/PUTATIVE CYTOSKELETAL PROTEIN"/>
    <property type="match status" value="1"/>
</dbReference>
<dbReference type="STRING" id="1862672.BO225_01250"/>
<dbReference type="Proteomes" id="UP000186705">
    <property type="component" value="Unassembled WGS sequence"/>
</dbReference>
<evidence type="ECO:0000313" key="3">
    <source>
        <dbReference type="EMBL" id="OLU47806.1"/>
    </source>
</evidence>
<dbReference type="InterPro" id="IPR003018">
    <property type="entry name" value="GAF"/>
</dbReference>
<sequence>MIKAMNIYLEQFDQLIDPSLPLISNLANAASWIYFTFPSLNWAGFYFYDSKQKLCFLGPFQGKVACTTIKEGKGVVGTCAKNQETLYIKNVHTFDGHIACDQASKSELVLPIFRKEELWAVLDIDSDQLDGLSKESIALLEKIAAKLSKLVSSA</sequence>
<dbReference type="GO" id="GO:0033745">
    <property type="term" value="F:L-methionine-(R)-S-oxide reductase activity"/>
    <property type="evidence" value="ECO:0007669"/>
    <property type="project" value="TreeGrafter"/>
</dbReference>
<evidence type="ECO:0000259" key="2">
    <source>
        <dbReference type="Pfam" id="PF01590"/>
    </source>
</evidence>
<dbReference type="GO" id="GO:0005829">
    <property type="term" value="C:cytosol"/>
    <property type="evidence" value="ECO:0007669"/>
    <property type="project" value="TreeGrafter"/>
</dbReference>
<dbReference type="InterPro" id="IPR029016">
    <property type="entry name" value="GAF-like_dom_sf"/>
</dbReference>
<dbReference type="EMBL" id="MPKA01000038">
    <property type="protein sequence ID" value="OLU47806.1"/>
    <property type="molecule type" value="Genomic_DNA"/>
</dbReference>
<gene>
    <name evidence="3" type="ORF">BO225_01250</name>
</gene>
<dbReference type="SUPFAM" id="SSF55781">
    <property type="entry name" value="GAF domain-like"/>
    <property type="match status" value="1"/>
</dbReference>